<dbReference type="OrthoDB" id="2421008at2"/>
<dbReference type="AlphaFoldDB" id="A0A845RL07"/>
<gene>
    <name evidence="2" type="ORF">D3Z39_05770</name>
</gene>
<dbReference type="Proteomes" id="UP000446348">
    <property type="component" value="Unassembled WGS sequence"/>
</dbReference>
<sequence length="756" mass="84768">MSSSHPLGQCFLPVEQRVPQSARFYCVIGRDAGGAVLADLQAFYQLTRSEGLYILDGIDNPVESEITRFYSTVGERFAFTREFISRHITMWLGQVRPAQRDLLAAALAESLSLLKKQGSNDNIIRNAYIKFMCWLRSRFGPVLIKIGKPSPPKILFEGDISKYEALLLHALHLAGCDVVYVDFCSDASYQKADPTGTYSELVRGAILSMPPLHFAACAGGNAPPSARQRPEPPKSEPCPWEHMADQPCVNTWAGGTPPTEAVMRPAARRGGGLYSLFAVWFGADERAEYRNRLFHLKAALDGSAKQWLLLDQNLSAPSVEETAPFRGIDKRGARGDLIRRLAERLAPSCGQVRRLSVQRAFAQAMERVPIQDLVRLFNYGVRLACWITRYMDRLCAGKTPDETPAVVRYGSITETELPLFWVLAQAGIDVLCFFPDPSVRDVFTSAFLPIIWTETLFKSRLPVEPFPTREERVRASTAAYNASRELDQLLYNDTGMFRDRQFTRSRAVTLRATYDEVWQLWHENAQFRPSFEAKDGVVYVPNLFVKICGVERGDINAYWRQIRGLVGEDTYLLTDIAADKSSGIPADDVQKRCLHGDKLDPVAVKKESAYAYSHLPDDLQDYILEKIQDLIDFQMLAGGQSNLPANIVSVLSGINVELVRLIQNFDFTREIPKVVSVDVDEKMFSLSNCIVLAFLNLVGFDIAIFTPTGYKNIEHHLRADCFDTLIAGEYEFNLTVPKLQRSDTLLGRLFGPGKSS</sequence>
<evidence type="ECO:0000259" key="1">
    <source>
        <dbReference type="Pfam" id="PF14266"/>
    </source>
</evidence>
<proteinExistence type="predicted"/>
<name>A0A845RL07_9FIRM</name>
<reference evidence="2 3" key="1">
    <citation type="submission" date="2018-08" db="EMBL/GenBank/DDBJ databases">
        <title>Murine metabolic-syndrome-specific gut microbial biobank.</title>
        <authorList>
            <person name="Liu C."/>
        </authorList>
    </citation>
    <scope>NUCLEOTIDE SEQUENCE [LARGE SCALE GENOMIC DNA]</scope>
    <source>
        <strain evidence="2 3">X69</strain>
    </source>
</reference>
<evidence type="ECO:0000313" key="3">
    <source>
        <dbReference type="Proteomes" id="UP000446348"/>
    </source>
</evidence>
<dbReference type="EMBL" id="QXWZ01000007">
    <property type="protein sequence ID" value="NBI78382.1"/>
    <property type="molecule type" value="Genomic_DNA"/>
</dbReference>
<feature type="domain" description="Putative component of 'biosynthetic module'" evidence="1">
    <location>
        <begin position="102"/>
        <end position="199"/>
    </location>
</feature>
<evidence type="ECO:0000313" key="2">
    <source>
        <dbReference type="EMBL" id="NBI78382.1"/>
    </source>
</evidence>
<dbReference type="InterPro" id="IPR025647">
    <property type="entry name" value="YceG_bac"/>
</dbReference>
<protein>
    <recommendedName>
        <fullName evidence="1">Putative component of 'biosynthetic module' domain-containing protein</fullName>
    </recommendedName>
</protein>
<comment type="caution">
    <text evidence="2">The sequence shown here is derived from an EMBL/GenBank/DDBJ whole genome shotgun (WGS) entry which is preliminary data.</text>
</comment>
<dbReference type="Pfam" id="PF14266">
    <property type="entry name" value="YceG_bac"/>
    <property type="match status" value="3"/>
</dbReference>
<accession>A0A845RL07</accession>
<dbReference type="RefSeq" id="WP_160209231.1">
    <property type="nucleotide sequence ID" value="NZ_QXWZ01000007.1"/>
</dbReference>
<feature type="domain" description="Putative component of 'biosynthetic module'" evidence="1">
    <location>
        <begin position="274"/>
        <end position="491"/>
    </location>
</feature>
<feature type="domain" description="Putative component of 'biosynthetic module'" evidence="1">
    <location>
        <begin position="512"/>
        <end position="729"/>
    </location>
</feature>
<organism evidence="2 3">
    <name type="scientific">Anaerotruncus colihominis</name>
    <dbReference type="NCBI Taxonomy" id="169435"/>
    <lineage>
        <taxon>Bacteria</taxon>
        <taxon>Bacillati</taxon>
        <taxon>Bacillota</taxon>
        <taxon>Clostridia</taxon>
        <taxon>Eubacteriales</taxon>
        <taxon>Oscillospiraceae</taxon>
        <taxon>Anaerotruncus</taxon>
    </lineage>
</organism>